<dbReference type="InterPro" id="IPR038586">
    <property type="entry name" value="Tctex-1-like_sf"/>
</dbReference>
<dbReference type="PANTHER" id="PTHR21255">
    <property type="entry name" value="T-COMPLEX-ASSOCIATED-TESTIS-EXPRESSED 1/ DYNEIN LIGHT CHAIN"/>
    <property type="match status" value="1"/>
</dbReference>
<dbReference type="Gene3D" id="3.30.1140.40">
    <property type="entry name" value="Tctex-1"/>
    <property type="match status" value="1"/>
</dbReference>
<protein>
    <submittedName>
        <fullName evidence="3">Uncharacterized protein</fullName>
    </submittedName>
</protein>
<dbReference type="Pfam" id="PF03645">
    <property type="entry name" value="Tctex-1"/>
    <property type="match status" value="1"/>
</dbReference>
<dbReference type="GO" id="GO:0005868">
    <property type="term" value="C:cytoplasmic dynein complex"/>
    <property type="evidence" value="ECO:0007669"/>
    <property type="project" value="TreeGrafter"/>
</dbReference>
<name>A0AAN9AIU2_9CAEN</name>
<sequence length="219" mass="24464">MTSTKDKLTLQAMKQHDKIHPKFKATTGGGGSGEAGTSKSRLSVGAPSETARRRTTSVLSDNAPKVTSPNKSSMSIFRLVAATRTWQRLAKRKREAAVPIRLENTYQLEPDARTRFSPSKVEAILKEVLESRLRNVNYNPEQCRRVTTDLATIIKNRAKKLEFQRYKLVCNVLIMENKGQGSQVVSRGLTNTDTDSFAAYTYRNPSLIAVANVHGIYYE</sequence>
<dbReference type="Proteomes" id="UP001374579">
    <property type="component" value="Unassembled WGS sequence"/>
</dbReference>
<reference evidence="3 4" key="1">
    <citation type="submission" date="2024-02" db="EMBL/GenBank/DDBJ databases">
        <title>Chromosome-scale genome assembly of the rough periwinkle Littorina saxatilis.</title>
        <authorList>
            <person name="De Jode A."/>
            <person name="Faria R."/>
            <person name="Formenti G."/>
            <person name="Sims Y."/>
            <person name="Smith T.P."/>
            <person name="Tracey A."/>
            <person name="Wood J.M.D."/>
            <person name="Zagrodzka Z.B."/>
            <person name="Johannesson K."/>
            <person name="Butlin R.K."/>
            <person name="Leder E.H."/>
        </authorList>
    </citation>
    <scope>NUCLEOTIDE SEQUENCE [LARGE SCALE GENOMIC DNA]</scope>
    <source>
        <strain evidence="3">Snail1</strain>
        <tissue evidence="3">Muscle</tissue>
    </source>
</reference>
<evidence type="ECO:0000256" key="2">
    <source>
        <dbReference type="SAM" id="MobiDB-lite"/>
    </source>
</evidence>
<gene>
    <name evidence="3" type="ORF">V1264_021745</name>
</gene>
<proteinExistence type="inferred from homology"/>
<comment type="caution">
    <text evidence="3">The sequence shown here is derived from an EMBL/GenBank/DDBJ whole genome shotgun (WGS) entry which is preliminary data.</text>
</comment>
<dbReference type="InterPro" id="IPR005334">
    <property type="entry name" value="Tctex-1-like"/>
</dbReference>
<dbReference type="GO" id="GO:0045505">
    <property type="term" value="F:dynein intermediate chain binding"/>
    <property type="evidence" value="ECO:0007669"/>
    <property type="project" value="TreeGrafter"/>
</dbReference>
<dbReference type="EMBL" id="JBAMIC010004070">
    <property type="protein sequence ID" value="KAK7087733.1"/>
    <property type="molecule type" value="Genomic_DNA"/>
</dbReference>
<dbReference type="GO" id="GO:0005737">
    <property type="term" value="C:cytoplasm"/>
    <property type="evidence" value="ECO:0007669"/>
    <property type="project" value="TreeGrafter"/>
</dbReference>
<dbReference type="PANTHER" id="PTHR21255:SF65">
    <property type="entry name" value="TCTEX1 DOMAIN-CONTAINING PROTEIN 2"/>
    <property type="match status" value="1"/>
</dbReference>
<evidence type="ECO:0000313" key="3">
    <source>
        <dbReference type="EMBL" id="KAK7087733.1"/>
    </source>
</evidence>
<organism evidence="3 4">
    <name type="scientific">Littorina saxatilis</name>
    <dbReference type="NCBI Taxonomy" id="31220"/>
    <lineage>
        <taxon>Eukaryota</taxon>
        <taxon>Metazoa</taxon>
        <taxon>Spiralia</taxon>
        <taxon>Lophotrochozoa</taxon>
        <taxon>Mollusca</taxon>
        <taxon>Gastropoda</taxon>
        <taxon>Caenogastropoda</taxon>
        <taxon>Littorinimorpha</taxon>
        <taxon>Littorinoidea</taxon>
        <taxon>Littorinidae</taxon>
        <taxon>Littorina</taxon>
    </lineage>
</organism>
<evidence type="ECO:0000313" key="4">
    <source>
        <dbReference type="Proteomes" id="UP001374579"/>
    </source>
</evidence>
<feature type="compositionally biased region" description="Polar residues" evidence="2">
    <location>
        <begin position="56"/>
        <end position="70"/>
    </location>
</feature>
<keyword evidence="4" id="KW-1185">Reference proteome</keyword>
<feature type="region of interest" description="Disordered" evidence="2">
    <location>
        <begin position="13"/>
        <end position="70"/>
    </location>
</feature>
<accession>A0AAN9AIU2</accession>
<dbReference type="GO" id="GO:0007018">
    <property type="term" value="P:microtubule-based movement"/>
    <property type="evidence" value="ECO:0007669"/>
    <property type="project" value="TreeGrafter"/>
</dbReference>
<comment type="similarity">
    <text evidence="1">Belongs to the dynein light chain Tctex-type family.</text>
</comment>
<dbReference type="CDD" id="cd21451">
    <property type="entry name" value="DLC-like_TCTEX1D"/>
    <property type="match status" value="1"/>
</dbReference>
<dbReference type="AlphaFoldDB" id="A0AAN9AIU2"/>
<evidence type="ECO:0000256" key="1">
    <source>
        <dbReference type="ARBA" id="ARBA00005361"/>
    </source>
</evidence>